<protein>
    <submittedName>
        <fullName evidence="3">Amidohydrolase</fullName>
    </submittedName>
</protein>
<dbReference type="Proteomes" id="UP000616143">
    <property type="component" value="Unassembled WGS sequence"/>
</dbReference>
<dbReference type="InterPro" id="IPR032465">
    <property type="entry name" value="ACMSD"/>
</dbReference>
<proteinExistence type="predicted"/>
<accession>A0A830H1A0</accession>
<evidence type="ECO:0000313" key="4">
    <source>
        <dbReference type="Proteomes" id="UP000616143"/>
    </source>
</evidence>
<gene>
    <name evidence="3" type="ORF">GCM10007116_10310</name>
</gene>
<dbReference type="GO" id="GO:0019748">
    <property type="term" value="P:secondary metabolic process"/>
    <property type="evidence" value="ECO:0007669"/>
    <property type="project" value="TreeGrafter"/>
</dbReference>
<dbReference type="OrthoDB" id="43951at2157"/>
<feature type="domain" description="Amidohydrolase-related" evidence="2">
    <location>
        <begin position="8"/>
        <end position="317"/>
    </location>
</feature>
<reference evidence="3" key="1">
    <citation type="journal article" date="2014" name="Int. J. Syst. Evol. Microbiol.">
        <title>Complete genome sequence of Corynebacterium casei LMG S-19264T (=DSM 44701T), isolated from a smear-ripened cheese.</title>
        <authorList>
            <consortium name="US DOE Joint Genome Institute (JGI-PGF)"/>
            <person name="Walter F."/>
            <person name="Albersmeier A."/>
            <person name="Kalinowski J."/>
            <person name="Ruckert C."/>
        </authorList>
    </citation>
    <scope>NUCLEOTIDE SEQUENCE</scope>
    <source>
        <strain evidence="3">JCM 31740</strain>
    </source>
</reference>
<dbReference type="InterPro" id="IPR006680">
    <property type="entry name" value="Amidohydro-rel"/>
</dbReference>
<dbReference type="RefSeq" id="WP_188848460.1">
    <property type="nucleotide sequence ID" value="NZ_BMQS01000008.1"/>
</dbReference>
<dbReference type="GO" id="GO:0005737">
    <property type="term" value="C:cytoplasm"/>
    <property type="evidence" value="ECO:0007669"/>
    <property type="project" value="TreeGrafter"/>
</dbReference>
<dbReference type="CDD" id="cd01292">
    <property type="entry name" value="metallo-dependent_hydrolases"/>
    <property type="match status" value="1"/>
</dbReference>
<reference evidence="3" key="2">
    <citation type="submission" date="2020-09" db="EMBL/GenBank/DDBJ databases">
        <authorList>
            <person name="Sun Q."/>
            <person name="Ohkuma M."/>
        </authorList>
    </citation>
    <scope>NUCLEOTIDE SEQUENCE</scope>
    <source>
        <strain evidence="3">JCM 31740</strain>
    </source>
</reference>
<evidence type="ECO:0000313" key="3">
    <source>
        <dbReference type="EMBL" id="GGT94650.1"/>
    </source>
</evidence>
<keyword evidence="1" id="KW-0456">Lyase</keyword>
<evidence type="ECO:0000259" key="2">
    <source>
        <dbReference type="Pfam" id="PF04909"/>
    </source>
</evidence>
<keyword evidence="3" id="KW-0378">Hydrolase</keyword>
<dbReference type="InterPro" id="IPR032466">
    <property type="entry name" value="Metal_Hydrolase"/>
</dbReference>
<name>A0A830H1A0_9CREN</name>
<sequence>MTQVKGPIDVHSHLVPKELLTELGASISGEGDFTIKVAGKTIGPVTRGFFDVEARMKENERLGVGTQVVSMTHHLFMYNEKVETATKVAKRYNELMSRVCAEHADFVCNATVPLQDGKKAAEELEHAYELGLRGVEIGTNVGGRNLDDQSLFDFYAKAQELNLPIFVHPGDIMAQERLKKYYMEIVVGTLAETMVAVSSVLFGGVLRQFPRLKLVFCHGGGAIPYQLGRLRRATEVRQELKGVDVGDVKRLYFDTVLFEASSLKFLIEAVGAERVVLGTDYPFNMGDWEAVKLVNSLNVSENVKRRILFDNASEIYNVK</sequence>
<dbReference type="AlphaFoldDB" id="A0A830H1A0"/>
<evidence type="ECO:0000256" key="1">
    <source>
        <dbReference type="ARBA" id="ARBA00023239"/>
    </source>
</evidence>
<dbReference type="GO" id="GO:0016787">
    <property type="term" value="F:hydrolase activity"/>
    <property type="evidence" value="ECO:0007669"/>
    <property type="project" value="UniProtKB-KW"/>
</dbReference>
<dbReference type="PANTHER" id="PTHR21240:SF28">
    <property type="entry name" value="ISO-OROTATE DECARBOXYLASE (EUROFUNG)"/>
    <property type="match status" value="1"/>
</dbReference>
<dbReference type="PANTHER" id="PTHR21240">
    <property type="entry name" value="2-AMINO-3-CARBOXYLMUCONATE-6-SEMIALDEHYDE DECARBOXYLASE"/>
    <property type="match status" value="1"/>
</dbReference>
<dbReference type="EMBL" id="BMQS01000008">
    <property type="protein sequence ID" value="GGT94650.1"/>
    <property type="molecule type" value="Genomic_DNA"/>
</dbReference>
<dbReference type="Gene3D" id="3.20.20.140">
    <property type="entry name" value="Metal-dependent hydrolases"/>
    <property type="match status" value="1"/>
</dbReference>
<organism evidence="3 4">
    <name type="scientific">Sulfodiicoccus acidiphilus</name>
    <dbReference type="NCBI Taxonomy" id="1670455"/>
    <lineage>
        <taxon>Archaea</taxon>
        <taxon>Thermoproteota</taxon>
        <taxon>Thermoprotei</taxon>
        <taxon>Sulfolobales</taxon>
        <taxon>Sulfolobaceae</taxon>
        <taxon>Sulfodiicoccus</taxon>
    </lineage>
</organism>
<dbReference type="GO" id="GO:0016831">
    <property type="term" value="F:carboxy-lyase activity"/>
    <property type="evidence" value="ECO:0007669"/>
    <property type="project" value="InterPro"/>
</dbReference>
<dbReference type="SUPFAM" id="SSF51556">
    <property type="entry name" value="Metallo-dependent hydrolases"/>
    <property type="match status" value="1"/>
</dbReference>
<dbReference type="Pfam" id="PF04909">
    <property type="entry name" value="Amidohydro_2"/>
    <property type="match status" value="1"/>
</dbReference>
<comment type="caution">
    <text evidence="3">The sequence shown here is derived from an EMBL/GenBank/DDBJ whole genome shotgun (WGS) entry which is preliminary data.</text>
</comment>